<feature type="compositionally biased region" description="Basic and acidic residues" evidence="6">
    <location>
        <begin position="42"/>
        <end position="62"/>
    </location>
</feature>
<evidence type="ECO:0000259" key="8">
    <source>
        <dbReference type="Pfam" id="PF02751"/>
    </source>
</evidence>
<feature type="compositionally biased region" description="Polar residues" evidence="6">
    <location>
        <begin position="154"/>
        <end position="164"/>
    </location>
</feature>
<organism evidence="10 11">
    <name type="scientific">Bemisia tabaci</name>
    <name type="common">Sweetpotato whitefly</name>
    <name type="synonym">Aleurodes tabaci</name>
    <dbReference type="NCBI Taxonomy" id="7038"/>
    <lineage>
        <taxon>Eukaryota</taxon>
        <taxon>Metazoa</taxon>
        <taxon>Ecdysozoa</taxon>
        <taxon>Arthropoda</taxon>
        <taxon>Hexapoda</taxon>
        <taxon>Insecta</taxon>
        <taxon>Pterygota</taxon>
        <taxon>Neoptera</taxon>
        <taxon>Paraneoptera</taxon>
        <taxon>Hemiptera</taxon>
        <taxon>Sternorrhyncha</taxon>
        <taxon>Aleyrodoidea</taxon>
        <taxon>Aleyrodidae</taxon>
        <taxon>Aleyrodinae</taxon>
        <taxon>Bemisia</taxon>
    </lineage>
</organism>
<evidence type="ECO:0008006" key="12">
    <source>
        <dbReference type="Google" id="ProtNLM"/>
    </source>
</evidence>
<comment type="similarity">
    <text evidence="2">Belongs to the TFIIA subunit 2 family.</text>
</comment>
<keyword evidence="5" id="KW-0539">Nucleus</keyword>
<dbReference type="CDD" id="cd10014">
    <property type="entry name" value="TFIIA_gamma_C"/>
    <property type="match status" value="1"/>
</dbReference>
<evidence type="ECO:0000256" key="2">
    <source>
        <dbReference type="ARBA" id="ARBA00007675"/>
    </source>
</evidence>
<evidence type="ECO:0000259" key="9">
    <source>
        <dbReference type="Pfam" id="PF20700"/>
    </source>
</evidence>
<dbReference type="Gene3D" id="1.10.287.190">
    <property type="entry name" value="Transcription factor IIA gamma subunit, alpha-helical domain"/>
    <property type="match status" value="1"/>
</dbReference>
<dbReference type="InterPro" id="IPR015871">
    <property type="entry name" value="TFIIA_gsu_C"/>
</dbReference>
<dbReference type="InterPro" id="IPR049012">
    <property type="entry name" value="Mutator_transp_dom"/>
</dbReference>
<evidence type="ECO:0000256" key="4">
    <source>
        <dbReference type="ARBA" id="ARBA00023163"/>
    </source>
</evidence>
<proteinExistence type="inferred from homology"/>
<sequence length="456" mass="51717">MGNRKERYYKKKRFIPNRRGCKRPKNKLVNNEQQQPNSENSSLDREAAETLRATEELEESNRGENQGEVSKTSVGVHQETASVSKEPLVRKMTMAELTKEFPNLARVATKVFTKQGFSLNKTPKVSKPDSVPSKVQPSHSPEKNGPDPPAECPSTAQCSDNTDTTAEWSELMRKQQEAEQHQLTVERFHVAGNDPGIKKLLGRRIVDIQHIITEARKLEGHECRIKPNVGYFSFSHEVRCGLQSILCFKCTECGMQRNIPTTAGKSDEINSAGVKAITAMGKGHEPYKRFLRTLAIPEPTYGTFKKHQDRLKQCISRQNYLNYPSPSPHKLVPYKKTNSPKNIIMSSYQLYRNTTLGSTLQESLDELIQYGQITPQLAIKVLLQFDKVINNALASRVKSRLTFKAGKLNTYRFCDNVWTFMLNDVEFREVQEVARVDRVKIVACDGKSVGDELARR</sequence>
<evidence type="ECO:0000256" key="5">
    <source>
        <dbReference type="ARBA" id="ARBA00023242"/>
    </source>
</evidence>
<dbReference type="FunFam" id="1.10.287.190:FF:000001">
    <property type="entry name" value="Transcription initiation factor IIA subunit 2"/>
    <property type="match status" value="1"/>
</dbReference>
<evidence type="ECO:0000259" key="7">
    <source>
        <dbReference type="Pfam" id="PF02268"/>
    </source>
</evidence>
<dbReference type="SUPFAM" id="SSF50784">
    <property type="entry name" value="Transcription factor IIA (TFIIA), beta-barrel domain"/>
    <property type="match status" value="1"/>
</dbReference>
<dbReference type="Gene3D" id="2.30.18.10">
    <property type="entry name" value="Transcription factor IIA (TFIIA), beta-barrel domain"/>
    <property type="match status" value="1"/>
</dbReference>
<feature type="region of interest" description="Disordered" evidence="6">
    <location>
        <begin position="1"/>
        <end position="87"/>
    </location>
</feature>
<feature type="compositionally biased region" description="Polar residues" evidence="6">
    <location>
        <begin position="63"/>
        <end position="83"/>
    </location>
</feature>
<evidence type="ECO:0000256" key="3">
    <source>
        <dbReference type="ARBA" id="ARBA00023015"/>
    </source>
</evidence>
<feature type="domain" description="Mutator-like transposase" evidence="9">
    <location>
        <begin position="202"/>
        <end position="313"/>
    </location>
</feature>
<dbReference type="GO" id="GO:0006367">
    <property type="term" value="P:transcription initiation at RNA polymerase II promoter"/>
    <property type="evidence" value="ECO:0007669"/>
    <property type="project" value="InterPro"/>
</dbReference>
<keyword evidence="11" id="KW-1185">Reference proteome</keyword>
<feature type="domain" description="Transcription initiation factor IIA gamma subunit C-terminal" evidence="8">
    <location>
        <begin position="406"/>
        <end position="446"/>
    </location>
</feature>
<dbReference type="InterPro" id="IPR003194">
    <property type="entry name" value="TFIIA_gsu"/>
</dbReference>
<dbReference type="EMBL" id="OU963865">
    <property type="protein sequence ID" value="CAH0388571.1"/>
    <property type="molecule type" value="Genomic_DNA"/>
</dbReference>
<comment type="subcellular location">
    <subcellularLocation>
        <location evidence="1">Nucleus</location>
    </subcellularLocation>
</comment>
<gene>
    <name evidence="10" type="ORF">BEMITA_LOCUS7478</name>
</gene>
<dbReference type="InterPro" id="IPR009083">
    <property type="entry name" value="TFIIA_a-hlx"/>
</dbReference>
<feature type="region of interest" description="Disordered" evidence="6">
    <location>
        <begin position="119"/>
        <end position="164"/>
    </location>
</feature>
<dbReference type="Proteomes" id="UP001152759">
    <property type="component" value="Chromosome 4"/>
</dbReference>
<evidence type="ECO:0000256" key="6">
    <source>
        <dbReference type="SAM" id="MobiDB-lite"/>
    </source>
</evidence>
<evidence type="ECO:0000313" key="11">
    <source>
        <dbReference type="Proteomes" id="UP001152759"/>
    </source>
</evidence>
<feature type="compositionally biased region" description="Low complexity" evidence="6">
    <location>
        <begin position="30"/>
        <end position="41"/>
    </location>
</feature>
<feature type="compositionally biased region" description="Basic residues" evidence="6">
    <location>
        <begin position="7"/>
        <end position="26"/>
    </location>
</feature>
<dbReference type="InterPro" id="IPR015872">
    <property type="entry name" value="TFIIA_gsu_N"/>
</dbReference>
<keyword evidence="4" id="KW-0804">Transcription</keyword>
<feature type="domain" description="Transcription initiation factor IIA gamma subunit N-terminal" evidence="7">
    <location>
        <begin position="347"/>
        <end position="393"/>
    </location>
</feature>
<dbReference type="AlphaFoldDB" id="A0A9P0ACC1"/>
<evidence type="ECO:0000313" key="10">
    <source>
        <dbReference type="EMBL" id="CAH0388571.1"/>
    </source>
</evidence>
<dbReference type="Pfam" id="PF02751">
    <property type="entry name" value="TFIIA_gamma_C"/>
    <property type="match status" value="1"/>
</dbReference>
<keyword evidence="3" id="KW-0805">Transcription regulation</keyword>
<dbReference type="PANTHER" id="PTHR10966">
    <property type="entry name" value="TRANSCRIPTION INITIATION FACTOR IIA SUBUNIT 2"/>
    <property type="match status" value="1"/>
</dbReference>
<evidence type="ECO:0000256" key="1">
    <source>
        <dbReference type="ARBA" id="ARBA00004123"/>
    </source>
</evidence>
<dbReference type="GO" id="GO:0005672">
    <property type="term" value="C:transcription factor TFIIA complex"/>
    <property type="evidence" value="ECO:0007669"/>
    <property type="project" value="InterPro"/>
</dbReference>
<dbReference type="CDD" id="cd10145">
    <property type="entry name" value="TFIIA_gamma_N"/>
    <property type="match status" value="1"/>
</dbReference>
<protein>
    <recommendedName>
        <fullName evidence="12">Transcription initiation factor IIA subunit 2</fullName>
    </recommendedName>
</protein>
<dbReference type="Pfam" id="PF20700">
    <property type="entry name" value="Mutator"/>
    <property type="match status" value="1"/>
</dbReference>
<accession>A0A9P0ACC1</accession>
<dbReference type="FunFam" id="2.30.18.10:FF:000001">
    <property type="entry name" value="Transcription initiation factor IIA subunit 2"/>
    <property type="match status" value="1"/>
</dbReference>
<dbReference type="Pfam" id="PF02268">
    <property type="entry name" value="TFIIA_gamma_N"/>
    <property type="match status" value="1"/>
</dbReference>
<dbReference type="SUPFAM" id="SSF47396">
    <property type="entry name" value="Transcription factor IIA (TFIIA), alpha-helical domain"/>
    <property type="match status" value="1"/>
</dbReference>
<reference evidence="10" key="1">
    <citation type="submission" date="2021-12" db="EMBL/GenBank/DDBJ databases">
        <authorList>
            <person name="King R."/>
        </authorList>
    </citation>
    <scope>NUCLEOTIDE SEQUENCE</scope>
</reference>
<name>A0A9P0ACC1_BEMTA</name>
<dbReference type="InterPro" id="IPR009088">
    <property type="entry name" value="TFIIA_b-brl"/>
</dbReference>